<evidence type="ECO:0000313" key="2">
    <source>
        <dbReference type="EMBL" id="MBW0489621.1"/>
    </source>
</evidence>
<evidence type="ECO:0000256" key="1">
    <source>
        <dbReference type="SAM" id="Phobius"/>
    </source>
</evidence>
<keyword evidence="1" id="KW-0812">Transmembrane</keyword>
<dbReference type="AlphaFoldDB" id="A0A9Q3CW95"/>
<feature type="transmembrane region" description="Helical" evidence="1">
    <location>
        <begin position="193"/>
        <end position="216"/>
    </location>
</feature>
<dbReference type="Proteomes" id="UP000765509">
    <property type="component" value="Unassembled WGS sequence"/>
</dbReference>
<comment type="caution">
    <text evidence="2">The sequence shown here is derived from an EMBL/GenBank/DDBJ whole genome shotgun (WGS) entry which is preliminary data.</text>
</comment>
<feature type="transmembrane region" description="Helical" evidence="1">
    <location>
        <begin position="161"/>
        <end position="181"/>
    </location>
</feature>
<keyword evidence="1" id="KW-0472">Membrane</keyword>
<name>A0A9Q3CW95_9BASI</name>
<keyword evidence="1" id="KW-1133">Transmembrane helix</keyword>
<reference evidence="2" key="1">
    <citation type="submission" date="2021-03" db="EMBL/GenBank/DDBJ databases">
        <title>Draft genome sequence of rust myrtle Austropuccinia psidii MF-1, a brazilian biotype.</title>
        <authorList>
            <person name="Quecine M.C."/>
            <person name="Pachon D.M.R."/>
            <person name="Bonatelli M.L."/>
            <person name="Correr F.H."/>
            <person name="Franceschini L.M."/>
            <person name="Leite T.F."/>
            <person name="Margarido G.R.A."/>
            <person name="Almeida C.A."/>
            <person name="Ferrarezi J.A."/>
            <person name="Labate C.A."/>
        </authorList>
    </citation>
    <scope>NUCLEOTIDE SEQUENCE</scope>
    <source>
        <strain evidence="2">MF-1</strain>
    </source>
</reference>
<gene>
    <name evidence="2" type="ORF">O181_029336</name>
</gene>
<protein>
    <submittedName>
        <fullName evidence="2">Uncharacterized protein</fullName>
    </submittedName>
</protein>
<dbReference type="EMBL" id="AVOT02010169">
    <property type="protein sequence ID" value="MBW0489621.1"/>
    <property type="molecule type" value="Genomic_DNA"/>
</dbReference>
<feature type="transmembrane region" description="Helical" evidence="1">
    <location>
        <begin position="237"/>
        <end position="260"/>
    </location>
</feature>
<keyword evidence="3" id="KW-1185">Reference proteome</keyword>
<dbReference type="OrthoDB" id="2503432at2759"/>
<proteinExistence type="predicted"/>
<sequence>MRKSLSRFRRYSALPAASLSNWRPRVSSPLTSEITFESLDEKYALKNDMDNSSVEEVAPRRIGTLQIGFSLLMDSLLSFWLCRVAMDNLLSLRWIFAAIPPPFNQPGTVLFCSSNDYFNTNDYPKFSPEQSLDSLSHLPTNCVFLPNLIVSIGQSPMFPKLVPIGIACFITLKLAFGYLFLRTSLNPNAPCTYLKATTAFHLLVSYTAFLYIHLHMDLLLHRYPRFEKVFQVSSECIFFLAGVIVCLCLLSIAVVPLLWICSRCNQSTEQVTITSRRRLRKLDDNANHLNPNLSHLKKIPRQKKRFYFAKISKPNSTYLI</sequence>
<evidence type="ECO:0000313" key="3">
    <source>
        <dbReference type="Proteomes" id="UP000765509"/>
    </source>
</evidence>
<organism evidence="2 3">
    <name type="scientific">Austropuccinia psidii MF-1</name>
    <dbReference type="NCBI Taxonomy" id="1389203"/>
    <lineage>
        <taxon>Eukaryota</taxon>
        <taxon>Fungi</taxon>
        <taxon>Dikarya</taxon>
        <taxon>Basidiomycota</taxon>
        <taxon>Pucciniomycotina</taxon>
        <taxon>Pucciniomycetes</taxon>
        <taxon>Pucciniales</taxon>
        <taxon>Sphaerophragmiaceae</taxon>
        <taxon>Austropuccinia</taxon>
    </lineage>
</organism>
<accession>A0A9Q3CW95</accession>